<name>A0ACC0WPE2_9STRA</name>
<organism evidence="1 2">
    <name type="scientific">Peronosclerospora sorghi</name>
    <dbReference type="NCBI Taxonomy" id="230839"/>
    <lineage>
        <taxon>Eukaryota</taxon>
        <taxon>Sar</taxon>
        <taxon>Stramenopiles</taxon>
        <taxon>Oomycota</taxon>
        <taxon>Peronosporomycetes</taxon>
        <taxon>Peronosporales</taxon>
        <taxon>Peronosporaceae</taxon>
        <taxon>Peronosclerospora</taxon>
    </lineage>
</organism>
<evidence type="ECO:0000313" key="1">
    <source>
        <dbReference type="EMBL" id="KAI9920262.1"/>
    </source>
</evidence>
<sequence>MLRGLPLLIAIHLAAAKAGPCDIYKAGGTPCVAAHSTVRALFEDYARGLYQVTRSSDHKTIDIVPLTPGGIANADAQDAFCKATQCHITIIYDQSGQKNDLTPAPGGEAKSLGEGPALADRFPIQINGYKAYAVWVETGIGYRNNNTTGVAKGDEAEAMYMVADATHINGGCCFDYGNAETTNMNDGPGTMEALYLGICNAWSIGTALGPWVLADLEDGLFGCAQGKVCPNIPTVNHPFTVAMLKGRSGGTFALKQGNAQSGKLETTYDGARPKGYEVMKKQGAIVLGIGGDNSNGAIGTFFEGVMVTGNPSDAVDHEIQMDIIKAGYGLSVPNHRVA</sequence>
<keyword evidence="2" id="KW-1185">Reference proteome</keyword>
<reference evidence="1 2" key="1">
    <citation type="journal article" date="2022" name="bioRxiv">
        <title>The genome of the oomycete Peronosclerospora sorghi, a cosmopolitan pathogen of maize and sorghum, is inflated with dispersed pseudogenes.</title>
        <authorList>
            <person name="Fletcher K."/>
            <person name="Martin F."/>
            <person name="Isakeit T."/>
            <person name="Cavanaugh K."/>
            <person name="Magill C."/>
            <person name="Michelmore R."/>
        </authorList>
    </citation>
    <scope>NUCLEOTIDE SEQUENCE [LARGE SCALE GENOMIC DNA]</scope>
    <source>
        <strain evidence="1">P6</strain>
    </source>
</reference>
<protein>
    <submittedName>
        <fullName evidence="1">Uncharacterized protein</fullName>
    </submittedName>
</protein>
<comment type="caution">
    <text evidence="1">The sequence shown here is derived from an EMBL/GenBank/DDBJ whole genome shotgun (WGS) entry which is preliminary data.</text>
</comment>
<evidence type="ECO:0000313" key="2">
    <source>
        <dbReference type="Proteomes" id="UP001163321"/>
    </source>
</evidence>
<gene>
    <name evidence="1" type="ORF">PsorP6_015983</name>
</gene>
<accession>A0ACC0WPE2</accession>
<dbReference type="Proteomes" id="UP001163321">
    <property type="component" value="Chromosome 10"/>
</dbReference>
<proteinExistence type="predicted"/>
<dbReference type="EMBL" id="CM047589">
    <property type="protein sequence ID" value="KAI9920262.1"/>
    <property type="molecule type" value="Genomic_DNA"/>
</dbReference>